<dbReference type="Gramene" id="PAN30907">
    <property type="protein sequence ID" value="PAN30907"/>
    <property type="gene ID" value="PAHAL_5G343500"/>
</dbReference>
<dbReference type="AlphaFoldDB" id="A0A2S3HVN5"/>
<accession>A0A2S3HVN5</accession>
<gene>
    <name evidence="1" type="ORF">PAHAL_5G343500</name>
</gene>
<protein>
    <submittedName>
        <fullName evidence="1">Uncharacterized protein</fullName>
    </submittedName>
</protein>
<evidence type="ECO:0000313" key="1">
    <source>
        <dbReference type="EMBL" id="PAN30907.1"/>
    </source>
</evidence>
<name>A0A2S3HVN5_9POAL</name>
<organism evidence="1">
    <name type="scientific">Panicum hallii</name>
    <dbReference type="NCBI Taxonomy" id="206008"/>
    <lineage>
        <taxon>Eukaryota</taxon>
        <taxon>Viridiplantae</taxon>
        <taxon>Streptophyta</taxon>
        <taxon>Embryophyta</taxon>
        <taxon>Tracheophyta</taxon>
        <taxon>Spermatophyta</taxon>
        <taxon>Magnoliopsida</taxon>
        <taxon>Liliopsida</taxon>
        <taxon>Poales</taxon>
        <taxon>Poaceae</taxon>
        <taxon>PACMAD clade</taxon>
        <taxon>Panicoideae</taxon>
        <taxon>Panicodae</taxon>
        <taxon>Paniceae</taxon>
        <taxon>Panicinae</taxon>
        <taxon>Panicum</taxon>
        <taxon>Panicum sect. Panicum</taxon>
    </lineage>
</organism>
<sequence>MHGTYNGTEQIRTANGEDQATKKVLLRGKCRRGLYLFLPARTNLVADKP</sequence>
<proteinExistence type="predicted"/>
<dbReference type="EMBL" id="CM008050">
    <property type="protein sequence ID" value="PAN30907.1"/>
    <property type="molecule type" value="Genomic_DNA"/>
</dbReference>
<dbReference type="Proteomes" id="UP000243499">
    <property type="component" value="Chromosome 5"/>
</dbReference>
<reference evidence="1" key="1">
    <citation type="submission" date="2018-04" db="EMBL/GenBank/DDBJ databases">
        <title>WGS assembly of Panicum hallii.</title>
        <authorList>
            <person name="Lovell J."/>
            <person name="Jenkins J."/>
            <person name="Lowry D."/>
            <person name="Mamidi S."/>
            <person name="Sreedasyam A."/>
            <person name="Weng X."/>
            <person name="Barry K."/>
            <person name="Bonette J."/>
            <person name="Campitelli B."/>
            <person name="Daum C."/>
            <person name="Gordon S."/>
            <person name="Gould B."/>
            <person name="Lipzen A."/>
            <person name="Macqueen A."/>
            <person name="Palacio-Mejia J."/>
            <person name="Plott C."/>
            <person name="Shakirov E."/>
            <person name="Shu S."/>
            <person name="Yoshinaga Y."/>
            <person name="Zane M."/>
            <person name="Rokhsar D."/>
            <person name="Grimwood J."/>
            <person name="Schmutz J."/>
            <person name="Juenger T."/>
        </authorList>
    </citation>
    <scope>NUCLEOTIDE SEQUENCE [LARGE SCALE GENOMIC DNA]</scope>
    <source>
        <strain evidence="1">FIL2</strain>
    </source>
</reference>